<dbReference type="GO" id="GO:0000166">
    <property type="term" value="F:nucleotide binding"/>
    <property type="evidence" value="ECO:0007669"/>
    <property type="project" value="InterPro"/>
</dbReference>
<dbReference type="InterPro" id="IPR000683">
    <property type="entry name" value="Gfo/Idh/MocA-like_OxRdtase_N"/>
</dbReference>
<dbReference type="SUPFAM" id="SSF51735">
    <property type="entry name" value="NAD(P)-binding Rossmann-fold domains"/>
    <property type="match status" value="1"/>
</dbReference>
<organism evidence="3 4">
    <name type="scientific">Roseimaritima multifibrata</name>
    <dbReference type="NCBI Taxonomy" id="1930274"/>
    <lineage>
        <taxon>Bacteria</taxon>
        <taxon>Pseudomonadati</taxon>
        <taxon>Planctomycetota</taxon>
        <taxon>Planctomycetia</taxon>
        <taxon>Pirellulales</taxon>
        <taxon>Pirellulaceae</taxon>
        <taxon>Roseimaritima</taxon>
    </lineage>
</organism>
<dbReference type="RefSeq" id="WP_145354279.1">
    <property type="nucleotide sequence ID" value="NZ_CP036262.1"/>
</dbReference>
<dbReference type="Gene3D" id="3.30.360.10">
    <property type="entry name" value="Dihydrodipicolinate Reductase, domain 2"/>
    <property type="match status" value="1"/>
</dbReference>
<dbReference type="Pfam" id="PF01408">
    <property type="entry name" value="GFO_IDH_MocA"/>
    <property type="match status" value="1"/>
</dbReference>
<reference evidence="3 4" key="1">
    <citation type="submission" date="2019-02" db="EMBL/GenBank/DDBJ databases">
        <title>Deep-cultivation of Planctomycetes and their phenomic and genomic characterization uncovers novel biology.</title>
        <authorList>
            <person name="Wiegand S."/>
            <person name="Jogler M."/>
            <person name="Boedeker C."/>
            <person name="Pinto D."/>
            <person name="Vollmers J."/>
            <person name="Rivas-Marin E."/>
            <person name="Kohn T."/>
            <person name="Peeters S.H."/>
            <person name="Heuer A."/>
            <person name="Rast P."/>
            <person name="Oberbeckmann S."/>
            <person name="Bunk B."/>
            <person name="Jeske O."/>
            <person name="Meyerdierks A."/>
            <person name="Storesund J.E."/>
            <person name="Kallscheuer N."/>
            <person name="Luecker S."/>
            <person name="Lage O.M."/>
            <person name="Pohl T."/>
            <person name="Merkel B.J."/>
            <person name="Hornburger P."/>
            <person name="Mueller R.-W."/>
            <person name="Bruemmer F."/>
            <person name="Labrenz M."/>
            <person name="Spormann A.M."/>
            <person name="Op den Camp H."/>
            <person name="Overmann J."/>
            <person name="Amann R."/>
            <person name="Jetten M.S.M."/>
            <person name="Mascher T."/>
            <person name="Medema M.H."/>
            <person name="Devos D.P."/>
            <person name="Kaster A.-K."/>
            <person name="Ovreas L."/>
            <person name="Rohde M."/>
            <person name="Galperin M.Y."/>
            <person name="Jogler C."/>
        </authorList>
    </citation>
    <scope>NUCLEOTIDE SEQUENCE [LARGE SCALE GENOMIC DNA]</scope>
    <source>
        <strain evidence="3 4">FF011L</strain>
    </source>
</reference>
<keyword evidence="4" id="KW-1185">Reference proteome</keyword>
<gene>
    <name evidence="3" type="primary">ycjS</name>
    <name evidence="3" type="ORF">FF011L_48860</name>
</gene>
<name>A0A517MMH9_9BACT</name>
<dbReference type="AlphaFoldDB" id="A0A517MMH9"/>
<sequence length="362" mass="39723">MLNDIASPRLKSAIVGAGNISVQHINALQSQGLSKIVGVCDLSKSLAMSSAEKFSIPKSYTNFEKMLVDTKPDVVHITTPPASHFTLAKMALENGAHIIVEKPITLAMAKTQELLGIADQKSRFIVEDYNYLFSETIQKLQKLVREDQMGRIVHIEIKICLPVADAGSPFVDQNIGHWVQRTKGGVVADFATHMCYLTHSFIGPVQGVKTSFRKTLENTPLPSDEFRASIDTAEGTANLFFSSSTKPDTFLVKLWGTRGVAEAHLFEPRFISELTHGRSGPLVPLRNGIRMGIQSIGGAFSGLGRKLNGGPGSYDGLWELLRRTYACLQESKPMPVTHQEILEVNQMVHAVLEQANDEAKLI</sequence>
<dbReference type="InterPro" id="IPR036291">
    <property type="entry name" value="NAD(P)-bd_dom_sf"/>
</dbReference>
<dbReference type="KEGG" id="rml:FF011L_48860"/>
<feature type="domain" description="Gfo/Idh/MocA-like oxidoreductase N-terminal" evidence="1">
    <location>
        <begin position="11"/>
        <end position="125"/>
    </location>
</feature>
<dbReference type="Gene3D" id="3.40.50.720">
    <property type="entry name" value="NAD(P)-binding Rossmann-like Domain"/>
    <property type="match status" value="1"/>
</dbReference>
<evidence type="ECO:0000313" key="3">
    <source>
        <dbReference type="EMBL" id="QDS96082.1"/>
    </source>
</evidence>
<dbReference type="OrthoDB" id="251184at2"/>
<dbReference type="EC" id="1.-.-.-" evidence="3"/>
<evidence type="ECO:0000313" key="4">
    <source>
        <dbReference type="Proteomes" id="UP000320672"/>
    </source>
</evidence>
<evidence type="ECO:0000259" key="2">
    <source>
        <dbReference type="Pfam" id="PF22725"/>
    </source>
</evidence>
<dbReference type="PANTHER" id="PTHR43249">
    <property type="entry name" value="UDP-N-ACETYL-2-AMINO-2-DEOXY-D-GLUCURONATE OXIDASE"/>
    <property type="match status" value="1"/>
</dbReference>
<dbReference type="EMBL" id="CP036262">
    <property type="protein sequence ID" value="QDS96082.1"/>
    <property type="molecule type" value="Genomic_DNA"/>
</dbReference>
<feature type="domain" description="GFO/IDH/MocA-like oxidoreductase" evidence="2">
    <location>
        <begin position="137"/>
        <end position="261"/>
    </location>
</feature>
<dbReference type="Proteomes" id="UP000320672">
    <property type="component" value="Chromosome"/>
</dbReference>
<dbReference type="Pfam" id="PF22725">
    <property type="entry name" value="GFO_IDH_MocA_C3"/>
    <property type="match status" value="1"/>
</dbReference>
<evidence type="ECO:0000259" key="1">
    <source>
        <dbReference type="Pfam" id="PF01408"/>
    </source>
</evidence>
<dbReference type="GO" id="GO:0016491">
    <property type="term" value="F:oxidoreductase activity"/>
    <property type="evidence" value="ECO:0007669"/>
    <property type="project" value="UniProtKB-KW"/>
</dbReference>
<dbReference type="PANTHER" id="PTHR43249:SF1">
    <property type="entry name" value="D-GLUCOSIDE 3-DEHYDROGENASE"/>
    <property type="match status" value="1"/>
</dbReference>
<proteinExistence type="predicted"/>
<dbReference type="InterPro" id="IPR052515">
    <property type="entry name" value="Gfo/Idh/MocA_Oxidoreductase"/>
</dbReference>
<accession>A0A517MMH9</accession>
<dbReference type="InterPro" id="IPR055170">
    <property type="entry name" value="GFO_IDH_MocA-like_dom"/>
</dbReference>
<dbReference type="SUPFAM" id="SSF55347">
    <property type="entry name" value="Glyceraldehyde-3-phosphate dehydrogenase-like, C-terminal domain"/>
    <property type="match status" value="1"/>
</dbReference>
<keyword evidence="3" id="KW-0560">Oxidoreductase</keyword>
<protein>
    <submittedName>
        <fullName evidence="3">Putative oxidoreductase YcjS</fullName>
        <ecNumber evidence="3">1.-.-.-</ecNumber>
    </submittedName>
</protein>